<comment type="caution">
    <text evidence="4">The sequence shown here is derived from an EMBL/GenBank/DDBJ whole genome shotgun (WGS) entry which is preliminary data.</text>
</comment>
<dbReference type="SUPFAM" id="SSF69786">
    <property type="entry name" value="YggU-like"/>
    <property type="match status" value="1"/>
</dbReference>
<evidence type="ECO:0000256" key="2">
    <source>
        <dbReference type="HAMAP-Rule" id="MF_00634"/>
    </source>
</evidence>
<gene>
    <name evidence="4" type="ORF">ACFFGY_04280</name>
</gene>
<dbReference type="NCBIfam" id="TIGR00251">
    <property type="entry name" value="DUF167 family protein"/>
    <property type="match status" value="1"/>
</dbReference>
<feature type="compositionally biased region" description="Low complexity" evidence="3">
    <location>
        <begin position="103"/>
        <end position="115"/>
    </location>
</feature>
<dbReference type="InterPro" id="IPR036591">
    <property type="entry name" value="YggU-like_sf"/>
</dbReference>
<evidence type="ECO:0000256" key="3">
    <source>
        <dbReference type="SAM" id="MobiDB-lite"/>
    </source>
</evidence>
<dbReference type="HAMAP" id="MF_00634">
    <property type="entry name" value="UPF0235"/>
    <property type="match status" value="1"/>
</dbReference>
<sequence>MPGGLEIRVRAQPRARRAGLGGIVAGADGPRLRVAVSAPPEDGRATRAVQETLARALGVAPSRLVLTAGASAREKCFRAEGDPAALAGRLEAILGGAPGGTPGTTLSATGGAALPAPEPEQPA</sequence>
<reference evidence="4 5" key="1">
    <citation type="submission" date="2024-09" db="EMBL/GenBank/DDBJ databases">
        <authorList>
            <person name="Sun Q."/>
            <person name="Mori K."/>
        </authorList>
    </citation>
    <scope>NUCLEOTIDE SEQUENCE [LARGE SCALE GENOMIC DNA]</scope>
    <source>
        <strain evidence="4 5">TBRC 5777</strain>
    </source>
</reference>
<protein>
    <recommendedName>
        <fullName evidence="2">UPF0235 protein ACFFGY_04280</fullName>
    </recommendedName>
</protein>
<dbReference type="Proteomes" id="UP001589865">
    <property type="component" value="Unassembled WGS sequence"/>
</dbReference>
<comment type="similarity">
    <text evidence="1 2">Belongs to the UPF0235 family.</text>
</comment>
<keyword evidence="5" id="KW-1185">Reference proteome</keyword>
<accession>A0ABV6JP07</accession>
<dbReference type="Gene3D" id="3.30.1200.10">
    <property type="entry name" value="YggU-like"/>
    <property type="match status" value="1"/>
</dbReference>
<dbReference type="Pfam" id="PF02594">
    <property type="entry name" value="DUF167"/>
    <property type="match status" value="1"/>
</dbReference>
<proteinExistence type="inferred from homology"/>
<dbReference type="EMBL" id="JBHLUN010000002">
    <property type="protein sequence ID" value="MFC0407452.1"/>
    <property type="molecule type" value="Genomic_DNA"/>
</dbReference>
<dbReference type="RefSeq" id="WP_377043151.1">
    <property type="nucleotide sequence ID" value="NZ_JBHLUN010000002.1"/>
</dbReference>
<name>A0ABV6JP07_9PROT</name>
<evidence type="ECO:0000256" key="1">
    <source>
        <dbReference type="ARBA" id="ARBA00010364"/>
    </source>
</evidence>
<dbReference type="InterPro" id="IPR003746">
    <property type="entry name" value="DUF167"/>
</dbReference>
<evidence type="ECO:0000313" key="5">
    <source>
        <dbReference type="Proteomes" id="UP001589865"/>
    </source>
</evidence>
<feature type="region of interest" description="Disordered" evidence="3">
    <location>
        <begin position="96"/>
        <end position="123"/>
    </location>
</feature>
<evidence type="ECO:0000313" key="4">
    <source>
        <dbReference type="EMBL" id="MFC0407452.1"/>
    </source>
</evidence>
<organism evidence="4 5">
    <name type="scientific">Roseomonas elaeocarpi</name>
    <dbReference type="NCBI Taxonomy" id="907779"/>
    <lineage>
        <taxon>Bacteria</taxon>
        <taxon>Pseudomonadati</taxon>
        <taxon>Pseudomonadota</taxon>
        <taxon>Alphaproteobacteria</taxon>
        <taxon>Acetobacterales</taxon>
        <taxon>Roseomonadaceae</taxon>
        <taxon>Roseomonas</taxon>
    </lineage>
</organism>
<dbReference type="SMART" id="SM01152">
    <property type="entry name" value="DUF167"/>
    <property type="match status" value="1"/>
</dbReference>